<evidence type="ECO:0000256" key="1">
    <source>
        <dbReference type="SAM" id="MobiDB-lite"/>
    </source>
</evidence>
<proteinExistence type="predicted"/>
<feature type="compositionally biased region" description="Low complexity" evidence="1">
    <location>
        <begin position="76"/>
        <end position="93"/>
    </location>
</feature>
<protein>
    <submittedName>
        <fullName evidence="2">Uncharacterized protein</fullName>
    </submittedName>
</protein>
<sequence>MAQKPHLTLMPLSLWSVRVDHQSDSPEGNITEARGTALPLDWRAAADPGAPTGGGSHPLAPGSWLPGPEGRVEGESSAAPPSAPALPALASSSQGRRSKSQARSPRELPPRDAMGTAGDLSLCHGAPSQRFPSLPHRFWREPGAAARDEGAGPSHLAV</sequence>
<evidence type="ECO:0000313" key="3">
    <source>
        <dbReference type="Proteomes" id="UP001266305"/>
    </source>
</evidence>
<accession>A0ABQ9U2Q4</accession>
<gene>
    <name evidence="2" type="ORF">P7K49_030319</name>
</gene>
<feature type="region of interest" description="Disordered" evidence="1">
    <location>
        <begin position="21"/>
        <end position="158"/>
    </location>
</feature>
<keyword evidence="3" id="KW-1185">Reference proteome</keyword>
<dbReference type="Proteomes" id="UP001266305">
    <property type="component" value="Unassembled WGS sequence"/>
</dbReference>
<reference evidence="2 3" key="1">
    <citation type="submission" date="2023-05" db="EMBL/GenBank/DDBJ databases">
        <title>B98-5 Cell Line De Novo Hybrid Assembly: An Optical Mapping Approach.</title>
        <authorList>
            <person name="Kananen K."/>
            <person name="Auerbach J.A."/>
            <person name="Kautto E."/>
            <person name="Blachly J.S."/>
        </authorList>
    </citation>
    <scope>NUCLEOTIDE SEQUENCE [LARGE SCALE GENOMIC DNA]</scope>
    <source>
        <strain evidence="2">B95-8</strain>
        <tissue evidence="2">Cell line</tissue>
    </source>
</reference>
<dbReference type="EMBL" id="JASSZA010000016">
    <property type="protein sequence ID" value="KAK2091035.1"/>
    <property type="molecule type" value="Genomic_DNA"/>
</dbReference>
<organism evidence="2 3">
    <name type="scientific">Saguinus oedipus</name>
    <name type="common">Cotton-top tamarin</name>
    <name type="synonym">Oedipomidas oedipus</name>
    <dbReference type="NCBI Taxonomy" id="9490"/>
    <lineage>
        <taxon>Eukaryota</taxon>
        <taxon>Metazoa</taxon>
        <taxon>Chordata</taxon>
        <taxon>Craniata</taxon>
        <taxon>Vertebrata</taxon>
        <taxon>Euteleostomi</taxon>
        <taxon>Mammalia</taxon>
        <taxon>Eutheria</taxon>
        <taxon>Euarchontoglires</taxon>
        <taxon>Primates</taxon>
        <taxon>Haplorrhini</taxon>
        <taxon>Platyrrhini</taxon>
        <taxon>Cebidae</taxon>
        <taxon>Callitrichinae</taxon>
        <taxon>Saguinus</taxon>
    </lineage>
</organism>
<name>A0ABQ9U2Q4_SAGOE</name>
<evidence type="ECO:0000313" key="2">
    <source>
        <dbReference type="EMBL" id="KAK2091035.1"/>
    </source>
</evidence>
<comment type="caution">
    <text evidence="2">The sequence shown here is derived from an EMBL/GenBank/DDBJ whole genome shotgun (WGS) entry which is preliminary data.</text>
</comment>